<keyword evidence="3" id="KW-1185">Reference proteome</keyword>
<feature type="compositionally biased region" description="Basic and acidic residues" evidence="1">
    <location>
        <begin position="152"/>
        <end position="164"/>
    </location>
</feature>
<dbReference type="AlphaFoldDB" id="A0A6G1IIY9"/>
<feature type="compositionally biased region" description="Basic and acidic residues" evidence="1">
    <location>
        <begin position="294"/>
        <end position="303"/>
    </location>
</feature>
<accession>A0A6G1IIY9</accession>
<feature type="compositionally biased region" description="Basic and acidic residues" evidence="1">
    <location>
        <begin position="342"/>
        <end position="353"/>
    </location>
</feature>
<feature type="region of interest" description="Disordered" evidence="1">
    <location>
        <begin position="481"/>
        <end position="534"/>
    </location>
</feature>
<proteinExistence type="predicted"/>
<dbReference type="Proteomes" id="UP000799291">
    <property type="component" value="Unassembled WGS sequence"/>
</dbReference>
<feature type="compositionally biased region" description="Polar residues" evidence="1">
    <location>
        <begin position="392"/>
        <end position="401"/>
    </location>
</feature>
<feature type="compositionally biased region" description="Polar residues" evidence="1">
    <location>
        <begin position="427"/>
        <end position="442"/>
    </location>
</feature>
<gene>
    <name evidence="2" type="ORF">K458DRAFT_436091</name>
</gene>
<evidence type="ECO:0000313" key="3">
    <source>
        <dbReference type="Proteomes" id="UP000799291"/>
    </source>
</evidence>
<feature type="region of interest" description="Disordered" evidence="1">
    <location>
        <begin position="1"/>
        <end position="58"/>
    </location>
</feature>
<evidence type="ECO:0000313" key="2">
    <source>
        <dbReference type="EMBL" id="KAF2678192.1"/>
    </source>
</evidence>
<protein>
    <submittedName>
        <fullName evidence="2">Uncharacterized protein</fullName>
    </submittedName>
</protein>
<reference evidence="2" key="1">
    <citation type="journal article" date="2020" name="Stud. Mycol.">
        <title>101 Dothideomycetes genomes: a test case for predicting lifestyles and emergence of pathogens.</title>
        <authorList>
            <person name="Haridas S."/>
            <person name="Albert R."/>
            <person name="Binder M."/>
            <person name="Bloem J."/>
            <person name="Labutti K."/>
            <person name="Salamov A."/>
            <person name="Andreopoulos B."/>
            <person name="Baker S."/>
            <person name="Barry K."/>
            <person name="Bills G."/>
            <person name="Bluhm B."/>
            <person name="Cannon C."/>
            <person name="Castanera R."/>
            <person name="Culley D."/>
            <person name="Daum C."/>
            <person name="Ezra D."/>
            <person name="Gonzalez J."/>
            <person name="Henrissat B."/>
            <person name="Kuo A."/>
            <person name="Liang C."/>
            <person name="Lipzen A."/>
            <person name="Lutzoni F."/>
            <person name="Magnuson J."/>
            <person name="Mondo S."/>
            <person name="Nolan M."/>
            <person name="Ohm R."/>
            <person name="Pangilinan J."/>
            <person name="Park H.-J."/>
            <person name="Ramirez L."/>
            <person name="Alfaro M."/>
            <person name="Sun H."/>
            <person name="Tritt A."/>
            <person name="Yoshinaga Y."/>
            <person name="Zwiers L.-H."/>
            <person name="Turgeon B."/>
            <person name="Goodwin S."/>
            <person name="Spatafora J."/>
            <person name="Crous P."/>
            <person name="Grigoriev I."/>
        </authorList>
    </citation>
    <scope>NUCLEOTIDE SEQUENCE</scope>
    <source>
        <strain evidence="2">CBS 122367</strain>
    </source>
</reference>
<evidence type="ECO:0000256" key="1">
    <source>
        <dbReference type="SAM" id="MobiDB-lite"/>
    </source>
</evidence>
<feature type="region of interest" description="Disordered" evidence="1">
    <location>
        <begin position="81"/>
        <end position="447"/>
    </location>
</feature>
<dbReference type="OrthoDB" id="5430532at2759"/>
<name>A0A6G1IIY9_9PLEO</name>
<organism evidence="2 3">
    <name type="scientific">Lentithecium fluviatile CBS 122367</name>
    <dbReference type="NCBI Taxonomy" id="1168545"/>
    <lineage>
        <taxon>Eukaryota</taxon>
        <taxon>Fungi</taxon>
        <taxon>Dikarya</taxon>
        <taxon>Ascomycota</taxon>
        <taxon>Pezizomycotina</taxon>
        <taxon>Dothideomycetes</taxon>
        <taxon>Pleosporomycetidae</taxon>
        <taxon>Pleosporales</taxon>
        <taxon>Massarineae</taxon>
        <taxon>Lentitheciaceae</taxon>
        <taxon>Lentithecium</taxon>
    </lineage>
</organism>
<sequence length="597" mass="66556">MKRKFSFNLPPVKVPLRSDSHSKQSAEPTPSKASASSHRRHISRDSIPSLDSPYICRRPLDPQTEQELRVACALILKNFRPSDADFADADPKLDFSGPHKPKTQKAEAPVRVHRPTGAPAEHQNAKRHNTKPDVATVKGPTDHPMRANTGRRRTENDAHKDLERKKHPKSPTTEAPRSATIRTDIDSDDARSLGTPLTASTDPQLNNASTAPTSVAVTSGKSSKRTSRQYETAAAAADAQATEWMRQELEKRRHQQPPQTRPRTSHRPPSRASSIKAGIKEYMFPGSSTLSRSQSRDSLRTMDSRSSGQPKRSGSSHGWRSWGLQRKSSSRTSSRPGTSGGRSERHEQEKKPELNLNRELPPLPSLDTWTEPEPPKERRKSQQQGAHIATLMRSQADQQQEYAAAVRRHHRRSGSDSMALRYANAHAQASAQDNLKSPTQAPSVEKRSVQTPAINMSMDFDQMMSAMSSNRHLDDQLALRPNTSAHVPRRSTSTISQSGKPSTDGRLHAPNFSRKISTDVPPPSRPVDKDMTPYSNVVQISGPTGKEEQKSKLRRVFSGWMLRKEKKEDWMGKFEKQGIRNGVMVQEEAALPPVVRY</sequence>
<feature type="compositionally biased region" description="Low complexity" evidence="1">
    <location>
        <begin position="312"/>
        <end position="323"/>
    </location>
</feature>
<feature type="compositionally biased region" description="Polar residues" evidence="1">
    <location>
        <begin position="481"/>
        <end position="501"/>
    </location>
</feature>
<dbReference type="EMBL" id="MU005614">
    <property type="protein sequence ID" value="KAF2678192.1"/>
    <property type="molecule type" value="Genomic_DNA"/>
</dbReference>
<feature type="compositionally biased region" description="Polar residues" evidence="1">
    <location>
        <begin position="195"/>
        <end position="221"/>
    </location>
</feature>